<dbReference type="KEGG" id="asip:AQUSIP_12210"/>
<dbReference type="GO" id="GO:0005829">
    <property type="term" value="C:cytosol"/>
    <property type="evidence" value="ECO:0007669"/>
    <property type="project" value="TreeGrafter"/>
</dbReference>
<dbReference type="AlphaFoldDB" id="A0A5E4PFZ6"/>
<dbReference type="GO" id="GO:0004314">
    <property type="term" value="F:[acyl-carrier-protein] S-malonyltransferase activity"/>
    <property type="evidence" value="ECO:0007669"/>
    <property type="project" value="UniProtKB-EC"/>
</dbReference>
<reference evidence="9 10" key="1">
    <citation type="submission" date="2019-08" db="EMBL/GenBank/DDBJ databases">
        <authorList>
            <person name="Guy L."/>
        </authorList>
    </citation>
    <scope>NUCLEOTIDE SEQUENCE [LARGE SCALE GENOMIC DNA]</scope>
    <source>
        <strain evidence="9 10">SGT-108</strain>
    </source>
</reference>
<name>A0A5E4PFZ6_9COXI</name>
<protein>
    <recommendedName>
        <fullName evidence="2 6">Malonyl CoA-acyl carrier protein transacylase</fullName>
        <ecNumber evidence="1 6">2.3.1.39</ecNumber>
    </recommendedName>
</protein>
<dbReference type="Pfam" id="PF00698">
    <property type="entry name" value="Acyl_transf_1"/>
    <property type="match status" value="1"/>
</dbReference>
<dbReference type="Gene3D" id="3.40.366.10">
    <property type="entry name" value="Malonyl-Coenzyme A Acyl Carrier Protein, domain 2"/>
    <property type="match status" value="1"/>
</dbReference>
<dbReference type="InterPro" id="IPR016035">
    <property type="entry name" value="Acyl_Trfase/lysoPLipase"/>
</dbReference>
<dbReference type="PANTHER" id="PTHR42681:SF1">
    <property type="entry name" value="MALONYL-COA-ACYL CARRIER PROTEIN TRANSACYLASE, MITOCHONDRIAL"/>
    <property type="match status" value="1"/>
</dbReference>
<keyword evidence="3 6" id="KW-0808">Transferase</keyword>
<dbReference type="InterPro" id="IPR004410">
    <property type="entry name" value="Malonyl_CoA-ACP_transAc_FabD"/>
</dbReference>
<dbReference type="SUPFAM" id="SSF55048">
    <property type="entry name" value="Probable ACP-binding domain of malonyl-CoA ACP transacylase"/>
    <property type="match status" value="1"/>
</dbReference>
<keyword evidence="10" id="KW-1185">Reference proteome</keyword>
<dbReference type="NCBIfam" id="TIGR00128">
    <property type="entry name" value="fabD"/>
    <property type="match status" value="1"/>
</dbReference>
<dbReference type="PIRSF" id="PIRSF000446">
    <property type="entry name" value="Mct"/>
    <property type="match status" value="1"/>
</dbReference>
<dbReference type="PANTHER" id="PTHR42681">
    <property type="entry name" value="MALONYL-COA-ACYL CARRIER PROTEIN TRANSACYLASE, MITOCHONDRIAL"/>
    <property type="match status" value="1"/>
</dbReference>
<evidence type="ECO:0000313" key="9">
    <source>
        <dbReference type="EMBL" id="VVC75920.1"/>
    </source>
</evidence>
<dbReference type="FunFam" id="3.30.70.250:FF:000001">
    <property type="entry name" value="Malonyl CoA-acyl carrier protein transacylase"/>
    <property type="match status" value="1"/>
</dbReference>
<comment type="catalytic activity">
    <reaction evidence="5 6">
        <text>holo-[ACP] + malonyl-CoA = malonyl-[ACP] + CoA</text>
        <dbReference type="Rhea" id="RHEA:41792"/>
        <dbReference type="Rhea" id="RHEA-COMP:9623"/>
        <dbReference type="Rhea" id="RHEA-COMP:9685"/>
        <dbReference type="ChEBI" id="CHEBI:57287"/>
        <dbReference type="ChEBI" id="CHEBI:57384"/>
        <dbReference type="ChEBI" id="CHEBI:64479"/>
        <dbReference type="ChEBI" id="CHEBI:78449"/>
        <dbReference type="EC" id="2.3.1.39"/>
    </reaction>
</comment>
<dbReference type="InterPro" id="IPR014043">
    <property type="entry name" value="Acyl_transferase_dom"/>
</dbReference>
<proteinExistence type="inferred from homology"/>
<dbReference type="SMART" id="SM00827">
    <property type="entry name" value="PKS_AT"/>
    <property type="match status" value="1"/>
</dbReference>
<evidence type="ECO:0000256" key="3">
    <source>
        <dbReference type="ARBA" id="ARBA00022679"/>
    </source>
</evidence>
<feature type="active site" evidence="7">
    <location>
        <position position="94"/>
    </location>
</feature>
<dbReference type="EMBL" id="LR699119">
    <property type="protein sequence ID" value="VVC75920.1"/>
    <property type="molecule type" value="Genomic_DNA"/>
</dbReference>
<keyword evidence="4 6" id="KW-0012">Acyltransferase</keyword>
<evidence type="ECO:0000256" key="7">
    <source>
        <dbReference type="PIRSR" id="PIRSR000446-1"/>
    </source>
</evidence>
<evidence type="ECO:0000256" key="4">
    <source>
        <dbReference type="ARBA" id="ARBA00023315"/>
    </source>
</evidence>
<evidence type="ECO:0000256" key="6">
    <source>
        <dbReference type="PIRNR" id="PIRNR000446"/>
    </source>
</evidence>
<dbReference type="GO" id="GO:0006633">
    <property type="term" value="P:fatty acid biosynthetic process"/>
    <property type="evidence" value="ECO:0007669"/>
    <property type="project" value="TreeGrafter"/>
</dbReference>
<evidence type="ECO:0000256" key="5">
    <source>
        <dbReference type="ARBA" id="ARBA00048462"/>
    </source>
</evidence>
<evidence type="ECO:0000256" key="2">
    <source>
        <dbReference type="ARBA" id="ARBA00018953"/>
    </source>
</evidence>
<evidence type="ECO:0000259" key="8">
    <source>
        <dbReference type="SMART" id="SM00827"/>
    </source>
</evidence>
<dbReference type="EC" id="2.3.1.39" evidence="1 6"/>
<evidence type="ECO:0000313" key="10">
    <source>
        <dbReference type="Proteomes" id="UP000324194"/>
    </source>
</evidence>
<feature type="active site" evidence="7">
    <location>
        <position position="205"/>
    </location>
</feature>
<comment type="similarity">
    <text evidence="6">Belongs to the fabD family.</text>
</comment>
<evidence type="ECO:0000256" key="1">
    <source>
        <dbReference type="ARBA" id="ARBA00013258"/>
    </source>
</evidence>
<gene>
    <name evidence="9" type="primary">fabD</name>
    <name evidence="9" type="ORF">AQUSIP_12210</name>
</gene>
<dbReference type="Proteomes" id="UP000324194">
    <property type="component" value="Chromosome 1"/>
</dbReference>
<accession>A0A5E4PFZ6</accession>
<dbReference type="Gene3D" id="3.30.70.250">
    <property type="entry name" value="Malonyl-CoA ACP transacylase, ACP-binding"/>
    <property type="match status" value="1"/>
</dbReference>
<organism evidence="9 10">
    <name type="scientific">Aquicella siphonis</name>
    <dbReference type="NCBI Taxonomy" id="254247"/>
    <lineage>
        <taxon>Bacteria</taxon>
        <taxon>Pseudomonadati</taxon>
        <taxon>Pseudomonadota</taxon>
        <taxon>Gammaproteobacteria</taxon>
        <taxon>Legionellales</taxon>
        <taxon>Coxiellaceae</taxon>
        <taxon>Aquicella</taxon>
    </lineage>
</organism>
<dbReference type="OrthoDB" id="9808564at2"/>
<dbReference type="SUPFAM" id="SSF52151">
    <property type="entry name" value="FabD/lysophospholipase-like"/>
    <property type="match status" value="1"/>
</dbReference>
<sequence length="319" mass="34132">MVYSTMAFVFPGQGSQTVGMLADLAGEFNEVLDTFNEASSAVGYDLWQLVQNGPAEELDKTIHTQPALLAASYAVWRILQSESLVIPSMLAGHSLGEYTALVCANSLAFFDAVQLVAARGKYMQEAVAPGVGAMAALIGLDESAVTEICKQAAPSRDEVLSPANFNSIGQIVIAGHKSAVERAVMLAKDQGAKLAVMIPVSVPSHCSLMHPAALRLAELLSTLSLQVPRIPVINNVDVKQYESVDAIRDGLVRQLYSPVRWVETIQYFLQSGITQIVECGPGKVLTGLCKRINKNLTLITGADSANIHALLKPENERSA</sequence>
<dbReference type="InterPro" id="IPR024925">
    <property type="entry name" value="Malonyl_CoA-ACP_transAc"/>
</dbReference>
<dbReference type="InterPro" id="IPR050858">
    <property type="entry name" value="Mal-CoA-ACP_Trans/PKS_FabD"/>
</dbReference>
<dbReference type="RefSeq" id="WP_148339186.1">
    <property type="nucleotide sequence ID" value="NZ_LR699119.1"/>
</dbReference>
<feature type="domain" description="Malonyl-CoA:ACP transacylase (MAT)" evidence="8">
    <location>
        <begin position="9"/>
        <end position="315"/>
    </location>
</feature>
<dbReference type="InterPro" id="IPR016036">
    <property type="entry name" value="Malonyl_transacylase_ACP-bd"/>
</dbReference>
<dbReference type="InterPro" id="IPR001227">
    <property type="entry name" value="Ac_transferase_dom_sf"/>
</dbReference>